<comment type="pathway">
    <text evidence="3">Protein modification; protein ubiquitination.</text>
</comment>
<evidence type="ECO:0000259" key="4">
    <source>
        <dbReference type="Pfam" id="PF01466"/>
    </source>
</evidence>
<dbReference type="VEuPathDB" id="FungiDB:AWRI3580_g850"/>
<dbReference type="SUPFAM" id="SSF81382">
    <property type="entry name" value="Skp1 dimerisation domain-like"/>
    <property type="match status" value="1"/>
</dbReference>
<dbReference type="InterPro" id="IPR016897">
    <property type="entry name" value="SKP1"/>
</dbReference>
<dbReference type="InterPro" id="IPR011333">
    <property type="entry name" value="SKP1/BTB/POZ_sf"/>
</dbReference>
<dbReference type="UniPathway" id="UPA00143"/>
<protein>
    <recommendedName>
        <fullName evidence="3">E3 ubiquitin ligase complex SCF subunit</fullName>
    </recommendedName>
</protein>
<dbReference type="OrthoDB" id="2342932at2759"/>
<organism evidence="6 7">
    <name type="scientific">Hanseniaspora uvarum</name>
    <name type="common">Yeast</name>
    <name type="synonym">Kloeckera apiculata</name>
    <dbReference type="NCBI Taxonomy" id="29833"/>
    <lineage>
        <taxon>Eukaryota</taxon>
        <taxon>Fungi</taxon>
        <taxon>Dikarya</taxon>
        <taxon>Ascomycota</taxon>
        <taxon>Saccharomycotina</taxon>
        <taxon>Saccharomycetes</taxon>
        <taxon>Saccharomycodales</taxon>
        <taxon>Saccharomycodaceae</taxon>
        <taxon>Hanseniaspora</taxon>
    </lineage>
</organism>
<proteinExistence type="inferred from homology"/>
<comment type="similarity">
    <text evidence="1 3">Belongs to the SKP1 family.</text>
</comment>
<feature type="domain" description="SKP1 component POZ" evidence="5">
    <location>
        <begin position="78"/>
        <end position="102"/>
    </location>
</feature>
<dbReference type="Proteomes" id="UP000095358">
    <property type="component" value="Unassembled WGS sequence"/>
</dbReference>
<comment type="subunit">
    <text evidence="3">Component of the SCF (SKP1-CUL1-F-box protein) E3 ubiquitin ligase complexes.</text>
</comment>
<dbReference type="GO" id="GO:0006511">
    <property type="term" value="P:ubiquitin-dependent protein catabolic process"/>
    <property type="evidence" value="ECO:0007669"/>
    <property type="project" value="InterPro"/>
</dbReference>
<name>A0A1E5RYH2_HANUV</name>
<comment type="function">
    <text evidence="3">Essential component of the SCF (SKP1-CUL1-F-box protein) E3 ubiquitin ligase complexes, which mediate the ubiquitination and subsequent proteasomal degradation of target proteins.</text>
</comment>
<dbReference type="GO" id="GO:0016567">
    <property type="term" value="P:protein ubiquitination"/>
    <property type="evidence" value="ECO:0007669"/>
    <property type="project" value="UniProtKB-UniPathway"/>
</dbReference>
<evidence type="ECO:0000256" key="3">
    <source>
        <dbReference type="PIRNR" id="PIRNR028729"/>
    </source>
</evidence>
<keyword evidence="7" id="KW-1185">Reference proteome</keyword>
<dbReference type="InterPro" id="IPR036296">
    <property type="entry name" value="SKP1-like_dim_sf"/>
</dbReference>
<evidence type="ECO:0000256" key="1">
    <source>
        <dbReference type="ARBA" id="ARBA00009993"/>
    </source>
</evidence>
<evidence type="ECO:0000313" key="7">
    <source>
        <dbReference type="Proteomes" id="UP000095358"/>
    </source>
</evidence>
<evidence type="ECO:0000259" key="5">
    <source>
        <dbReference type="Pfam" id="PF03931"/>
    </source>
</evidence>
<dbReference type="Pfam" id="PF01466">
    <property type="entry name" value="Skp1"/>
    <property type="match status" value="1"/>
</dbReference>
<dbReference type="SUPFAM" id="SSF54695">
    <property type="entry name" value="POZ domain"/>
    <property type="match status" value="1"/>
</dbReference>
<sequence>MDNEEKTIILVSGEGVEHQVLQSIISKSILIKNFLQDFQNDKKQNTNAKSSLMDDINDIDDDEDEEVEEQAAPEENDIVMPIPNVRSSILTKIIKWLEHHKNDTALDYNNDGTSSTSVDDLRRTDPLDEWDKQFFSINQETMYEIILASNYLNIPQLLDSGCKVIANMIRGKSDVEIRQIFNIEDDFTKEEKEAIRRENEWAEQI</sequence>
<dbReference type="CDD" id="cd18322">
    <property type="entry name" value="BTB_POZ_SKP1"/>
    <property type="match status" value="1"/>
</dbReference>
<dbReference type="InterPro" id="IPR016072">
    <property type="entry name" value="Skp1_comp_dimer"/>
</dbReference>
<dbReference type="PIRSF" id="PIRSF028729">
    <property type="entry name" value="E3_ubiquit_lig_SCF_Skp"/>
    <property type="match status" value="1"/>
</dbReference>
<dbReference type="Gene3D" id="3.30.710.10">
    <property type="entry name" value="Potassium Channel Kv1.1, Chain A"/>
    <property type="match status" value="1"/>
</dbReference>
<dbReference type="Pfam" id="PF03931">
    <property type="entry name" value="Skp1_POZ"/>
    <property type="match status" value="1"/>
</dbReference>
<dbReference type="AlphaFoldDB" id="A0A1E5RYH2"/>
<dbReference type="InterPro" id="IPR016073">
    <property type="entry name" value="Skp1_comp_POZ"/>
</dbReference>
<dbReference type="STRING" id="29833.A0A1E5RYH2"/>
<dbReference type="EMBL" id="LPNN01000002">
    <property type="protein sequence ID" value="OEJ91773.1"/>
    <property type="molecule type" value="Genomic_DNA"/>
</dbReference>
<gene>
    <name evidence="6" type="ORF">AWRI3580_g850</name>
</gene>
<keyword evidence="2 3" id="KW-0833">Ubl conjugation pathway</keyword>
<evidence type="ECO:0000313" key="6">
    <source>
        <dbReference type="EMBL" id="OEJ91773.1"/>
    </source>
</evidence>
<dbReference type="InterPro" id="IPR001232">
    <property type="entry name" value="SKP1-like"/>
</dbReference>
<evidence type="ECO:0000256" key="2">
    <source>
        <dbReference type="ARBA" id="ARBA00022786"/>
    </source>
</evidence>
<feature type="domain" description="SKP1 component dimerisation" evidence="4">
    <location>
        <begin position="156"/>
        <end position="202"/>
    </location>
</feature>
<dbReference type="PANTHER" id="PTHR11165">
    <property type="entry name" value="SKP1"/>
    <property type="match status" value="1"/>
</dbReference>
<comment type="caution">
    <text evidence="6">The sequence shown here is derived from an EMBL/GenBank/DDBJ whole genome shotgun (WGS) entry which is preliminary data.</text>
</comment>
<accession>A0A1E5RYH2</accession>
<dbReference type="SMART" id="SM00512">
    <property type="entry name" value="Skp1"/>
    <property type="match status" value="1"/>
</dbReference>
<reference evidence="7" key="1">
    <citation type="journal article" date="2016" name="Genome Announc.">
        <title>Genome sequences of three species of Hanseniaspora isolated from spontaneous wine fermentations.</title>
        <authorList>
            <person name="Sternes P.R."/>
            <person name="Lee D."/>
            <person name="Kutyna D.R."/>
            <person name="Borneman A.R."/>
        </authorList>
    </citation>
    <scope>NUCLEOTIDE SEQUENCE [LARGE SCALE GENOMIC DNA]</scope>
    <source>
        <strain evidence="7">AWRI3580</strain>
    </source>
</reference>